<feature type="domain" description="Peptidase S9 prolyl oligopeptidase catalytic" evidence="3">
    <location>
        <begin position="405"/>
        <end position="452"/>
    </location>
</feature>
<dbReference type="Pfam" id="PF00326">
    <property type="entry name" value="Peptidase_S9"/>
    <property type="match status" value="1"/>
</dbReference>
<keyword evidence="1" id="KW-0732">Signal</keyword>
<gene>
    <name evidence="4" type="ORF">J7I42_28350</name>
</gene>
<keyword evidence="5" id="KW-1185">Reference proteome</keyword>
<evidence type="ECO:0000256" key="1">
    <source>
        <dbReference type="ARBA" id="ARBA00022729"/>
    </source>
</evidence>
<dbReference type="SUPFAM" id="SSF53474">
    <property type="entry name" value="alpha/beta-Hydrolases"/>
    <property type="match status" value="1"/>
</dbReference>
<protein>
    <recommendedName>
        <fullName evidence="3">Peptidase S9 prolyl oligopeptidase catalytic domain-containing protein</fullName>
    </recommendedName>
</protein>
<feature type="transmembrane region" description="Helical" evidence="2">
    <location>
        <begin position="40"/>
        <end position="62"/>
    </location>
</feature>
<feature type="transmembrane region" description="Helical" evidence="2">
    <location>
        <begin position="69"/>
        <end position="92"/>
    </location>
</feature>
<dbReference type="InterPro" id="IPR029058">
    <property type="entry name" value="AB_hydrolase_fold"/>
</dbReference>
<evidence type="ECO:0000259" key="3">
    <source>
        <dbReference type="Pfam" id="PF00326"/>
    </source>
</evidence>
<sequence length="471" mass="52925">MRKWHYTILIFFSALTALSGLLQSTIRFLVGPQMLTLEPFSDWLLVTNIITFIGSTLILKYFYHQRYRLALAAGIVSVTSTFLYAMVIFIILEFQKPGNLNLPMLILSLSANVVYAACLLSLKTKSNYWLRLAGVYMLAIGLFLLITVIRSLTTNSFRYNFNLEKIAEWISLANSLVPVFFIIHFLKEHRKLTTRPSPIHNLSKNVWYSTGAISLLVMLISGIMLSSECYSSLYWANKNFERTKELAQRSEFRTFVNSKGETLLYRLIKPLHYDPSKNYPLVVSLPYGGQPPTDTLRQIEGAAAAELLSIDSNRRKYPAFIFIPHCPPGSGWGGLPNYPSVDSLVFDAISSLDKQFGIDVNRRYVTGISRGGYGAWNFICRRPDLFAAAIPVCGGGDPALASNAATVAVWAFHGKKDKNVPVSSAQNMITALEKAGGHPIYSEFPDEGHNIWYKVTTTPGLWDWLFAQKRQ</sequence>
<evidence type="ECO:0000313" key="5">
    <source>
        <dbReference type="Proteomes" id="UP000677244"/>
    </source>
</evidence>
<feature type="transmembrane region" description="Helical" evidence="2">
    <location>
        <begin position="169"/>
        <end position="186"/>
    </location>
</feature>
<dbReference type="Proteomes" id="UP000677244">
    <property type="component" value="Unassembled WGS sequence"/>
</dbReference>
<feature type="transmembrane region" description="Helical" evidence="2">
    <location>
        <begin position="129"/>
        <end position="149"/>
    </location>
</feature>
<keyword evidence="2" id="KW-1133">Transmembrane helix</keyword>
<proteinExistence type="predicted"/>
<reference evidence="4 5" key="1">
    <citation type="submission" date="2021-03" db="EMBL/GenBank/DDBJ databases">
        <title>Assistant Professor.</title>
        <authorList>
            <person name="Huq M.A."/>
        </authorList>
    </citation>
    <scope>NUCLEOTIDE SEQUENCE [LARGE SCALE GENOMIC DNA]</scope>
    <source>
        <strain evidence="4 5">MAH-29</strain>
    </source>
</reference>
<feature type="transmembrane region" description="Helical" evidence="2">
    <location>
        <begin position="104"/>
        <end position="122"/>
    </location>
</feature>
<dbReference type="PANTHER" id="PTHR43037">
    <property type="entry name" value="UNNAMED PRODUCT-RELATED"/>
    <property type="match status" value="1"/>
</dbReference>
<feature type="transmembrane region" description="Helical" evidence="2">
    <location>
        <begin position="206"/>
        <end position="225"/>
    </location>
</feature>
<dbReference type="Gene3D" id="3.40.50.1820">
    <property type="entry name" value="alpha/beta hydrolase"/>
    <property type="match status" value="1"/>
</dbReference>
<dbReference type="EMBL" id="JAGHKO010000011">
    <property type="protein sequence ID" value="MBO9204232.1"/>
    <property type="molecule type" value="Genomic_DNA"/>
</dbReference>
<accession>A0ABS3Z234</accession>
<dbReference type="InterPro" id="IPR050955">
    <property type="entry name" value="Plant_Biomass_Hydrol_Est"/>
</dbReference>
<dbReference type="RefSeq" id="WP_209142596.1">
    <property type="nucleotide sequence ID" value="NZ_JAGHKO010000011.1"/>
</dbReference>
<evidence type="ECO:0000256" key="2">
    <source>
        <dbReference type="SAM" id="Phobius"/>
    </source>
</evidence>
<evidence type="ECO:0000313" key="4">
    <source>
        <dbReference type="EMBL" id="MBO9204232.1"/>
    </source>
</evidence>
<keyword evidence="2" id="KW-0812">Transmembrane</keyword>
<dbReference type="PANTHER" id="PTHR43037:SF1">
    <property type="entry name" value="BLL1128 PROTEIN"/>
    <property type="match status" value="1"/>
</dbReference>
<organism evidence="4 5">
    <name type="scientific">Niastella soli</name>
    <dbReference type="NCBI Taxonomy" id="2821487"/>
    <lineage>
        <taxon>Bacteria</taxon>
        <taxon>Pseudomonadati</taxon>
        <taxon>Bacteroidota</taxon>
        <taxon>Chitinophagia</taxon>
        <taxon>Chitinophagales</taxon>
        <taxon>Chitinophagaceae</taxon>
        <taxon>Niastella</taxon>
    </lineage>
</organism>
<keyword evidence="2" id="KW-0472">Membrane</keyword>
<dbReference type="InterPro" id="IPR001375">
    <property type="entry name" value="Peptidase_S9_cat"/>
</dbReference>
<comment type="caution">
    <text evidence="4">The sequence shown here is derived from an EMBL/GenBank/DDBJ whole genome shotgun (WGS) entry which is preliminary data.</text>
</comment>
<name>A0ABS3Z234_9BACT</name>